<dbReference type="EMBL" id="CM023487">
    <property type="protein sequence ID" value="KAH6925668.1"/>
    <property type="molecule type" value="Genomic_DNA"/>
</dbReference>
<name>A0ACB7RWA1_HYAAI</name>
<gene>
    <name evidence="1" type="ORF">HPB50_008485</name>
</gene>
<organism evidence="1 2">
    <name type="scientific">Hyalomma asiaticum</name>
    <name type="common">Tick</name>
    <dbReference type="NCBI Taxonomy" id="266040"/>
    <lineage>
        <taxon>Eukaryota</taxon>
        <taxon>Metazoa</taxon>
        <taxon>Ecdysozoa</taxon>
        <taxon>Arthropoda</taxon>
        <taxon>Chelicerata</taxon>
        <taxon>Arachnida</taxon>
        <taxon>Acari</taxon>
        <taxon>Parasitiformes</taxon>
        <taxon>Ixodida</taxon>
        <taxon>Ixodoidea</taxon>
        <taxon>Ixodidae</taxon>
        <taxon>Hyalomminae</taxon>
        <taxon>Hyalomma</taxon>
    </lineage>
</organism>
<dbReference type="Proteomes" id="UP000821845">
    <property type="component" value="Chromosome 7"/>
</dbReference>
<evidence type="ECO:0000313" key="1">
    <source>
        <dbReference type="EMBL" id="KAH6925668.1"/>
    </source>
</evidence>
<protein>
    <submittedName>
        <fullName evidence="1">Uncharacterized protein</fullName>
    </submittedName>
</protein>
<keyword evidence="2" id="KW-1185">Reference proteome</keyword>
<sequence length="262" mass="29517">MATGSLTASNISLKFPKYITTSIVIGDSQCEYLHNHFDPCQKGPPAFICKPGAKIEDVHSLLKFVMETTTSIVLHVGTNDLCQIPAGEAFKRYRALLDTIGHNCPNIKQVYATLILPRSTNRHLARSNDPFVERCNREACFFNNLLRRHCRKTKGLFFVNHGFEWLPSCQVLAANGLHPNFDGVVLIASHLHQMLSWLYTRRDTTWKDHSNGPHIRSISTDVSDHPNSDGGSRARIRSNSKGSTRTTLQLMKDLFSHRAEPH</sequence>
<evidence type="ECO:0000313" key="2">
    <source>
        <dbReference type="Proteomes" id="UP000821845"/>
    </source>
</evidence>
<comment type="caution">
    <text evidence="1">The sequence shown here is derived from an EMBL/GenBank/DDBJ whole genome shotgun (WGS) entry which is preliminary data.</text>
</comment>
<proteinExistence type="predicted"/>
<reference evidence="1" key="1">
    <citation type="submission" date="2020-05" db="EMBL/GenBank/DDBJ databases">
        <title>Large-scale comparative analyses of tick genomes elucidate their genetic diversity and vector capacities.</title>
        <authorList>
            <person name="Jia N."/>
            <person name="Wang J."/>
            <person name="Shi W."/>
            <person name="Du L."/>
            <person name="Sun Y."/>
            <person name="Zhan W."/>
            <person name="Jiang J."/>
            <person name="Wang Q."/>
            <person name="Zhang B."/>
            <person name="Ji P."/>
            <person name="Sakyi L.B."/>
            <person name="Cui X."/>
            <person name="Yuan T."/>
            <person name="Jiang B."/>
            <person name="Yang W."/>
            <person name="Lam T.T.-Y."/>
            <person name="Chang Q."/>
            <person name="Ding S."/>
            <person name="Wang X."/>
            <person name="Zhu J."/>
            <person name="Ruan X."/>
            <person name="Zhao L."/>
            <person name="Wei J."/>
            <person name="Que T."/>
            <person name="Du C."/>
            <person name="Cheng J."/>
            <person name="Dai P."/>
            <person name="Han X."/>
            <person name="Huang E."/>
            <person name="Gao Y."/>
            <person name="Liu J."/>
            <person name="Shao H."/>
            <person name="Ye R."/>
            <person name="Li L."/>
            <person name="Wei W."/>
            <person name="Wang X."/>
            <person name="Wang C."/>
            <person name="Yang T."/>
            <person name="Huo Q."/>
            <person name="Li W."/>
            <person name="Guo W."/>
            <person name="Chen H."/>
            <person name="Zhou L."/>
            <person name="Ni X."/>
            <person name="Tian J."/>
            <person name="Zhou Y."/>
            <person name="Sheng Y."/>
            <person name="Liu T."/>
            <person name="Pan Y."/>
            <person name="Xia L."/>
            <person name="Li J."/>
            <person name="Zhao F."/>
            <person name="Cao W."/>
        </authorList>
    </citation>
    <scope>NUCLEOTIDE SEQUENCE</scope>
    <source>
        <strain evidence="1">Hyas-2018</strain>
    </source>
</reference>
<accession>A0ACB7RWA1</accession>